<sequence>MEETISVADRESDGVWQWKIQPSSPWGMDVWSLKNSSSGNPGVSETYGYPILANQTIWLDTKSEYTIIGMSEADNLARLMRGYCQDINADGGEWWEEKPPNYKGSNYVLTGLRRGRICAVLCQRTVNSPNKYMQTYPFGGLELP</sequence>
<reference evidence="1 2" key="1">
    <citation type="submission" date="2019-10" db="EMBL/GenBank/DDBJ databases">
        <authorList>
            <person name="Palmer J.M."/>
        </authorList>
    </citation>
    <scope>NUCLEOTIDE SEQUENCE [LARGE SCALE GENOMIC DNA]</scope>
    <source>
        <strain evidence="1 2">TWF694</strain>
    </source>
</reference>
<dbReference type="AlphaFoldDB" id="A0AAV9X5C5"/>
<accession>A0AAV9X5C5</accession>
<dbReference type="EMBL" id="JAVHJO010000010">
    <property type="protein sequence ID" value="KAK6535462.1"/>
    <property type="molecule type" value="Genomic_DNA"/>
</dbReference>
<keyword evidence="2" id="KW-1185">Reference proteome</keyword>
<dbReference type="Proteomes" id="UP001365542">
    <property type="component" value="Unassembled WGS sequence"/>
</dbReference>
<protein>
    <submittedName>
        <fullName evidence="1">Uncharacterized protein</fullName>
    </submittedName>
</protein>
<evidence type="ECO:0000313" key="1">
    <source>
        <dbReference type="EMBL" id="KAK6535462.1"/>
    </source>
</evidence>
<comment type="caution">
    <text evidence="1">The sequence shown here is derived from an EMBL/GenBank/DDBJ whole genome shotgun (WGS) entry which is preliminary data.</text>
</comment>
<proteinExistence type="predicted"/>
<gene>
    <name evidence="1" type="ORF">TWF694_001919</name>
</gene>
<organism evidence="1 2">
    <name type="scientific">Orbilia ellipsospora</name>
    <dbReference type="NCBI Taxonomy" id="2528407"/>
    <lineage>
        <taxon>Eukaryota</taxon>
        <taxon>Fungi</taxon>
        <taxon>Dikarya</taxon>
        <taxon>Ascomycota</taxon>
        <taxon>Pezizomycotina</taxon>
        <taxon>Orbiliomycetes</taxon>
        <taxon>Orbiliales</taxon>
        <taxon>Orbiliaceae</taxon>
        <taxon>Orbilia</taxon>
    </lineage>
</organism>
<name>A0AAV9X5C5_9PEZI</name>
<evidence type="ECO:0000313" key="2">
    <source>
        <dbReference type="Proteomes" id="UP001365542"/>
    </source>
</evidence>